<keyword evidence="2" id="KW-0560">Oxidoreductase</keyword>
<evidence type="ECO:0000313" key="2">
    <source>
        <dbReference type="EMBL" id="OXM16866.1"/>
    </source>
</evidence>
<dbReference type="RefSeq" id="WP_089523947.1">
    <property type="nucleotide sequence ID" value="NZ_NMUQ01000001.1"/>
</dbReference>
<dbReference type="PROSITE" id="PS51725">
    <property type="entry name" value="ABM"/>
    <property type="match status" value="1"/>
</dbReference>
<keyword evidence="3" id="KW-1185">Reference proteome</keyword>
<accession>A0A229P3K0</accession>
<dbReference type="InterPro" id="IPR007138">
    <property type="entry name" value="ABM_dom"/>
</dbReference>
<reference evidence="2 3" key="1">
    <citation type="submission" date="2017-07" db="EMBL/GenBank/DDBJ databases">
        <title>Paenibacillus herberti R33 genome sequencing and assembly.</title>
        <authorList>
            <person name="Su W."/>
        </authorList>
    </citation>
    <scope>NUCLEOTIDE SEQUENCE [LARGE SCALE GENOMIC DNA]</scope>
    <source>
        <strain evidence="2 3">R33</strain>
    </source>
</reference>
<proteinExistence type="predicted"/>
<dbReference type="Gene3D" id="3.30.70.100">
    <property type="match status" value="1"/>
</dbReference>
<keyword evidence="2" id="KW-0503">Monooxygenase</keyword>
<dbReference type="GO" id="GO:0004497">
    <property type="term" value="F:monooxygenase activity"/>
    <property type="evidence" value="ECO:0007669"/>
    <property type="project" value="UniProtKB-KW"/>
</dbReference>
<evidence type="ECO:0000259" key="1">
    <source>
        <dbReference type="PROSITE" id="PS51725"/>
    </source>
</evidence>
<evidence type="ECO:0000313" key="3">
    <source>
        <dbReference type="Proteomes" id="UP000215145"/>
    </source>
</evidence>
<sequence length="98" mass="11581">MILEQALLHVIAGQEAEFERDFRTASAIISSMPGYIHHSISRCIEHKSKYLLLVEWETLEHHTEGFRGSPEYQQWKSLLHHYYDPFPVVEHYEKVSLD</sequence>
<dbReference type="AlphaFoldDB" id="A0A229P3K0"/>
<dbReference type="SUPFAM" id="SSF54909">
    <property type="entry name" value="Dimeric alpha+beta barrel"/>
    <property type="match status" value="1"/>
</dbReference>
<gene>
    <name evidence="2" type="ORF">CGZ75_09515</name>
</gene>
<name>A0A229P3K0_9BACL</name>
<dbReference type="InterPro" id="IPR011008">
    <property type="entry name" value="Dimeric_a/b-barrel"/>
</dbReference>
<dbReference type="Pfam" id="PF03992">
    <property type="entry name" value="ABM"/>
    <property type="match status" value="1"/>
</dbReference>
<feature type="domain" description="ABM" evidence="1">
    <location>
        <begin position="2"/>
        <end position="91"/>
    </location>
</feature>
<dbReference type="OrthoDB" id="9798157at2"/>
<protein>
    <submittedName>
        <fullName evidence="2">Antibiotic biosynthesis monooxygenase</fullName>
    </submittedName>
</protein>
<dbReference type="Proteomes" id="UP000215145">
    <property type="component" value="Unassembled WGS sequence"/>
</dbReference>
<comment type="caution">
    <text evidence="2">The sequence shown here is derived from an EMBL/GenBank/DDBJ whole genome shotgun (WGS) entry which is preliminary data.</text>
</comment>
<organism evidence="2 3">
    <name type="scientific">Paenibacillus herberti</name>
    <dbReference type="NCBI Taxonomy" id="1619309"/>
    <lineage>
        <taxon>Bacteria</taxon>
        <taxon>Bacillati</taxon>
        <taxon>Bacillota</taxon>
        <taxon>Bacilli</taxon>
        <taxon>Bacillales</taxon>
        <taxon>Paenibacillaceae</taxon>
        <taxon>Paenibacillus</taxon>
    </lineage>
</organism>
<dbReference type="EMBL" id="NMUQ01000001">
    <property type="protein sequence ID" value="OXM16866.1"/>
    <property type="molecule type" value="Genomic_DNA"/>
</dbReference>